<dbReference type="RefSeq" id="WP_132309155.1">
    <property type="nucleotide sequence ID" value="NZ_SMAR01000005.1"/>
</dbReference>
<keyword evidence="3" id="KW-1185">Reference proteome</keyword>
<evidence type="ECO:0000313" key="2">
    <source>
        <dbReference type="EMBL" id="TCT42008.1"/>
    </source>
</evidence>
<protein>
    <submittedName>
        <fullName evidence="2">Uncharacterized protein with HXXEE motif</fullName>
    </submittedName>
</protein>
<dbReference type="OrthoDB" id="285799at2"/>
<feature type="transmembrane region" description="Helical" evidence="1">
    <location>
        <begin position="106"/>
        <end position="124"/>
    </location>
</feature>
<dbReference type="Pfam" id="PF13787">
    <property type="entry name" value="HXXEE"/>
    <property type="match status" value="1"/>
</dbReference>
<feature type="transmembrane region" description="Helical" evidence="1">
    <location>
        <begin position="163"/>
        <end position="182"/>
    </location>
</feature>
<reference evidence="2 3" key="1">
    <citation type="submission" date="2019-03" db="EMBL/GenBank/DDBJ databases">
        <title>Freshwater and sediment microbial communities from various areas in North America, analyzing microbe dynamics in response to fracking.</title>
        <authorList>
            <person name="Lamendella R."/>
        </authorList>
    </citation>
    <scope>NUCLEOTIDE SEQUENCE [LARGE SCALE GENOMIC DNA]</scope>
    <source>
        <strain evidence="2 3">175.2</strain>
    </source>
</reference>
<feature type="transmembrane region" description="Helical" evidence="1">
    <location>
        <begin position="136"/>
        <end position="157"/>
    </location>
</feature>
<dbReference type="Proteomes" id="UP000295097">
    <property type="component" value="Unassembled WGS sequence"/>
</dbReference>
<comment type="caution">
    <text evidence="2">The sequence shown here is derived from an EMBL/GenBank/DDBJ whole genome shotgun (WGS) entry which is preliminary data.</text>
</comment>
<feature type="transmembrane region" description="Helical" evidence="1">
    <location>
        <begin position="12"/>
        <end position="40"/>
    </location>
</feature>
<dbReference type="AlphaFoldDB" id="A0A4R3NU90"/>
<accession>A0A4R3NU90</accession>
<name>A0A4R3NU90_9HYPH</name>
<keyword evidence="1" id="KW-0812">Transmembrane</keyword>
<keyword evidence="1" id="KW-0472">Membrane</keyword>
<feature type="transmembrane region" description="Helical" evidence="1">
    <location>
        <begin position="79"/>
        <end position="100"/>
    </location>
</feature>
<organism evidence="2 3">
    <name type="scientific">Martelella mediterranea</name>
    <dbReference type="NCBI Taxonomy" id="293089"/>
    <lineage>
        <taxon>Bacteria</taxon>
        <taxon>Pseudomonadati</taxon>
        <taxon>Pseudomonadota</taxon>
        <taxon>Alphaproteobacteria</taxon>
        <taxon>Hyphomicrobiales</taxon>
        <taxon>Aurantimonadaceae</taxon>
        <taxon>Martelella</taxon>
    </lineage>
</organism>
<evidence type="ECO:0000313" key="3">
    <source>
        <dbReference type="Proteomes" id="UP000295097"/>
    </source>
</evidence>
<evidence type="ECO:0000256" key="1">
    <source>
        <dbReference type="SAM" id="Phobius"/>
    </source>
</evidence>
<dbReference type="InterPro" id="IPR025671">
    <property type="entry name" value="HXXEE"/>
</dbReference>
<sequence length="188" mass="20819">MVNWLAKRWVAAALFMGVGFIALGPAIAISFSGFLTLIYLHLPIYMLHQFEEHAGDRFRHFTNTRLFAGKEVLRPVDVIVVNIPLVWGVNLFAFYTAVFVKTGLGLVAPYLLLVNALLHIITSLRFRCYNPGIATAIALFIPLSLITLIVSAGVPGITMRDHFIALIAALFIHVAIMAQAGLRLHQMH</sequence>
<dbReference type="EMBL" id="SMAR01000005">
    <property type="protein sequence ID" value="TCT42008.1"/>
    <property type="molecule type" value="Genomic_DNA"/>
</dbReference>
<gene>
    <name evidence="2" type="ORF">EDC90_100523</name>
</gene>
<proteinExistence type="predicted"/>
<keyword evidence="1" id="KW-1133">Transmembrane helix</keyword>